<feature type="signal peptide" evidence="1">
    <location>
        <begin position="1"/>
        <end position="20"/>
    </location>
</feature>
<keyword evidence="3" id="KW-1185">Reference proteome</keyword>
<feature type="chain" id="PRO_5023021499" evidence="1">
    <location>
        <begin position="21"/>
        <end position="92"/>
    </location>
</feature>
<dbReference type="Proteomes" id="UP000318478">
    <property type="component" value="Unassembled WGS sequence"/>
</dbReference>
<keyword evidence="1" id="KW-0732">Signal</keyword>
<gene>
    <name evidence="2" type="ORF">Pla123a_42820</name>
</gene>
<sequence precursor="true">MSKLAARLFASLLFACGAAVQVGCSACGSCHDYSSPVANCSCQGCSDCGGGSRAGSRSMGYYAENGAKPDVDSLDQAVEVARLPDPDAPLRR</sequence>
<dbReference type="EMBL" id="SJPO01000012">
    <property type="protein sequence ID" value="TWT67726.1"/>
    <property type="molecule type" value="Genomic_DNA"/>
</dbReference>
<evidence type="ECO:0000313" key="2">
    <source>
        <dbReference type="EMBL" id="TWT67726.1"/>
    </source>
</evidence>
<comment type="caution">
    <text evidence="2">The sequence shown here is derived from an EMBL/GenBank/DDBJ whole genome shotgun (WGS) entry which is preliminary data.</text>
</comment>
<protein>
    <submittedName>
        <fullName evidence="2">Uncharacterized protein</fullName>
    </submittedName>
</protein>
<organism evidence="2 3">
    <name type="scientific">Posidoniimonas polymericola</name>
    <dbReference type="NCBI Taxonomy" id="2528002"/>
    <lineage>
        <taxon>Bacteria</taxon>
        <taxon>Pseudomonadati</taxon>
        <taxon>Planctomycetota</taxon>
        <taxon>Planctomycetia</taxon>
        <taxon>Pirellulales</taxon>
        <taxon>Lacipirellulaceae</taxon>
        <taxon>Posidoniimonas</taxon>
    </lineage>
</organism>
<accession>A0A5C5XWK0</accession>
<reference evidence="2 3" key="1">
    <citation type="submission" date="2019-02" db="EMBL/GenBank/DDBJ databases">
        <title>Deep-cultivation of Planctomycetes and their phenomic and genomic characterization uncovers novel biology.</title>
        <authorList>
            <person name="Wiegand S."/>
            <person name="Jogler M."/>
            <person name="Boedeker C."/>
            <person name="Pinto D."/>
            <person name="Vollmers J."/>
            <person name="Rivas-Marin E."/>
            <person name="Kohn T."/>
            <person name="Peeters S.H."/>
            <person name="Heuer A."/>
            <person name="Rast P."/>
            <person name="Oberbeckmann S."/>
            <person name="Bunk B."/>
            <person name="Jeske O."/>
            <person name="Meyerdierks A."/>
            <person name="Storesund J.E."/>
            <person name="Kallscheuer N."/>
            <person name="Luecker S."/>
            <person name="Lage O.M."/>
            <person name="Pohl T."/>
            <person name="Merkel B.J."/>
            <person name="Hornburger P."/>
            <person name="Mueller R.-W."/>
            <person name="Bruemmer F."/>
            <person name="Labrenz M."/>
            <person name="Spormann A.M."/>
            <person name="Op Den Camp H."/>
            <person name="Overmann J."/>
            <person name="Amann R."/>
            <person name="Jetten M.S.M."/>
            <person name="Mascher T."/>
            <person name="Medema M.H."/>
            <person name="Devos D.P."/>
            <person name="Kaster A.-K."/>
            <person name="Ovreas L."/>
            <person name="Rohde M."/>
            <person name="Galperin M.Y."/>
            <person name="Jogler C."/>
        </authorList>
    </citation>
    <scope>NUCLEOTIDE SEQUENCE [LARGE SCALE GENOMIC DNA]</scope>
    <source>
        <strain evidence="2 3">Pla123a</strain>
    </source>
</reference>
<dbReference type="OrthoDB" id="9942240at2"/>
<evidence type="ECO:0000313" key="3">
    <source>
        <dbReference type="Proteomes" id="UP000318478"/>
    </source>
</evidence>
<proteinExistence type="predicted"/>
<dbReference type="RefSeq" id="WP_146590707.1">
    <property type="nucleotide sequence ID" value="NZ_SJPO01000012.1"/>
</dbReference>
<dbReference type="AlphaFoldDB" id="A0A5C5XWK0"/>
<name>A0A5C5XWK0_9BACT</name>
<evidence type="ECO:0000256" key="1">
    <source>
        <dbReference type="SAM" id="SignalP"/>
    </source>
</evidence>